<dbReference type="Pfam" id="PF00085">
    <property type="entry name" value="Thioredoxin"/>
    <property type="match status" value="1"/>
</dbReference>
<sequence>VDSSIVAEIQNNPSTGYLIKFHAPWCGHCRHFEPVYEDIAKEVNELSATVDEFKNIRIVRI</sequence>
<comment type="caution">
    <text evidence="2">The sequence shown here is derived from an EMBL/GenBank/DDBJ whole genome shotgun (WGS) entry which is preliminary data.</text>
</comment>
<dbReference type="EMBL" id="CAJOBG010111916">
    <property type="protein sequence ID" value="CAF4743668.1"/>
    <property type="molecule type" value="Genomic_DNA"/>
</dbReference>
<dbReference type="Gene3D" id="3.40.30.10">
    <property type="entry name" value="Glutaredoxin"/>
    <property type="match status" value="1"/>
</dbReference>
<feature type="non-terminal residue" evidence="2">
    <location>
        <position position="61"/>
    </location>
</feature>
<keyword evidence="3" id="KW-1185">Reference proteome</keyword>
<evidence type="ECO:0000313" key="2">
    <source>
        <dbReference type="EMBL" id="CAF4743668.1"/>
    </source>
</evidence>
<organism evidence="2 3">
    <name type="scientific">Rotaria magnacalcarata</name>
    <dbReference type="NCBI Taxonomy" id="392030"/>
    <lineage>
        <taxon>Eukaryota</taxon>
        <taxon>Metazoa</taxon>
        <taxon>Spiralia</taxon>
        <taxon>Gnathifera</taxon>
        <taxon>Rotifera</taxon>
        <taxon>Eurotatoria</taxon>
        <taxon>Bdelloidea</taxon>
        <taxon>Philodinida</taxon>
        <taxon>Philodinidae</taxon>
        <taxon>Rotaria</taxon>
    </lineage>
</organism>
<dbReference type="InterPro" id="IPR036249">
    <property type="entry name" value="Thioredoxin-like_sf"/>
</dbReference>
<evidence type="ECO:0000259" key="1">
    <source>
        <dbReference type="Pfam" id="PF00085"/>
    </source>
</evidence>
<name>A0A821L0M4_9BILA</name>
<dbReference type="PROSITE" id="PS00194">
    <property type="entry name" value="THIOREDOXIN_1"/>
    <property type="match status" value="1"/>
</dbReference>
<evidence type="ECO:0000313" key="3">
    <source>
        <dbReference type="Proteomes" id="UP000663866"/>
    </source>
</evidence>
<gene>
    <name evidence="2" type="ORF">OVN521_LOCUS49903</name>
</gene>
<dbReference type="InterPro" id="IPR013766">
    <property type="entry name" value="Thioredoxin_domain"/>
</dbReference>
<proteinExistence type="predicted"/>
<dbReference type="SUPFAM" id="SSF52833">
    <property type="entry name" value="Thioredoxin-like"/>
    <property type="match status" value="1"/>
</dbReference>
<dbReference type="InterPro" id="IPR017937">
    <property type="entry name" value="Thioredoxin_CS"/>
</dbReference>
<feature type="non-terminal residue" evidence="2">
    <location>
        <position position="1"/>
    </location>
</feature>
<protein>
    <recommendedName>
        <fullName evidence="1">Thioredoxin domain-containing protein</fullName>
    </recommendedName>
</protein>
<dbReference type="CDD" id="cd02961">
    <property type="entry name" value="PDI_a_family"/>
    <property type="match status" value="1"/>
</dbReference>
<dbReference type="AlphaFoldDB" id="A0A821L0M4"/>
<reference evidence="2" key="1">
    <citation type="submission" date="2021-02" db="EMBL/GenBank/DDBJ databases">
        <authorList>
            <person name="Nowell W R."/>
        </authorList>
    </citation>
    <scope>NUCLEOTIDE SEQUENCE</scope>
</reference>
<accession>A0A821L0M4</accession>
<dbReference type="Proteomes" id="UP000663866">
    <property type="component" value="Unassembled WGS sequence"/>
</dbReference>
<feature type="domain" description="Thioredoxin" evidence="1">
    <location>
        <begin position="9"/>
        <end position="47"/>
    </location>
</feature>